<dbReference type="Pfam" id="PF07484">
    <property type="entry name" value="Collar"/>
    <property type="match status" value="1"/>
</dbReference>
<evidence type="ECO:0000259" key="1">
    <source>
        <dbReference type="Pfam" id="PF07484"/>
    </source>
</evidence>
<evidence type="ECO:0000313" key="3">
    <source>
        <dbReference type="EMBL" id="AYN55889.1"/>
    </source>
</evidence>
<organism evidence="3 4">
    <name type="scientific">Microbacterium phage Brahms</name>
    <dbReference type="NCBI Taxonomy" id="2419973"/>
    <lineage>
        <taxon>Viruses</taxon>
        <taxon>Duplodnaviria</taxon>
        <taxon>Heunggongvirae</taxon>
        <taxon>Uroviricota</taxon>
        <taxon>Caudoviricetes</taxon>
        <taxon>Armstrongvirus</taxon>
        <taxon>Armstrongvirus armstrong</taxon>
    </lineage>
</organism>
<protein>
    <submittedName>
        <fullName evidence="3">Minor tail protein</fullName>
    </submittedName>
</protein>
<feature type="domain" description="Gp28/Gp37-like" evidence="2">
    <location>
        <begin position="8"/>
        <end position="365"/>
    </location>
</feature>
<accession>A0A3G2KAE6</accession>
<feature type="domain" description="Phage tail collar" evidence="1">
    <location>
        <begin position="414"/>
        <end position="471"/>
    </location>
</feature>
<dbReference type="CDD" id="cd22641">
    <property type="entry name" value="C24-like"/>
    <property type="match status" value="1"/>
</dbReference>
<dbReference type="InterPro" id="IPR011083">
    <property type="entry name" value="Phage_tail_collar_dom"/>
</dbReference>
<name>A0A3G2KAE6_9CAUD</name>
<sequence>MPIAADYTVEVRDRDFARLGQIAPEYQDLKFVDVFNGVGNWELKLPAEHRLLPALKTKGSGIVITEHWVEDGVDHYRVYSGRMRSARLSQSGEDPNGTWLIAGVHDNVIAAATLVYGDPAHAADAQTASHWNASGPGETVMKQAVQLNAGSAAIAARKYPWLSIATDLVRGLSVKCSSRFDTLGDLLTSLASAADLGWRFSQVGTGVTFDVFEPADKTGLIRLDIRNGGIASNDLGFTAPSATEVLVMGQGEGAERTILPVTSTAAQDEADLWGLRWEATKDQRQTDDPVELEQAGQEAISEAGVTVNSLTVAPSDSPNMKLGVHWYIGDRITVVVEGQETVALVTQVATSISAAGVIRQATIGDPVGFDFEAKQAAKVKDHEKRIGQVERLIGQGVQWDDVQNVPAGITADAGDVKMTARATAPAGWLLADGSAVSRTTYATLFAAIGTTYGAGNGSTTFNLPNLKGRVPVGQDAAQTEFDTLGETGGAKRHTLTIAEMPSHNHPNPPSTSGYAAHLSSLDGSQAGNLPSAISGNIYADKSIANQGGGQSHNNLQPYLVMNYIIKT</sequence>
<gene>
    <name evidence="3" type="primary">17</name>
    <name evidence="3" type="ORF">PBI_BRAHMS_17</name>
</gene>
<proteinExistence type="predicted"/>
<reference evidence="3 4" key="1">
    <citation type="submission" date="2018-09" db="EMBL/GenBank/DDBJ databases">
        <authorList>
            <person name="Fryberger R.B."/>
            <person name="Stoner T.H."/>
            <person name="Garlena R.A."/>
            <person name="Russell D.A."/>
            <person name="Pope W.H."/>
            <person name="Jacobs-Sera D."/>
            <person name="Hatfull G.F."/>
        </authorList>
    </citation>
    <scope>NUCLEOTIDE SEQUENCE [LARGE SCALE GENOMIC DNA]</scope>
</reference>
<evidence type="ECO:0000259" key="2">
    <source>
        <dbReference type="Pfam" id="PF14594"/>
    </source>
</evidence>
<dbReference type="Proteomes" id="UP000279098">
    <property type="component" value="Genome"/>
</dbReference>
<dbReference type="InterPro" id="IPR029432">
    <property type="entry name" value="Gp28/Gp37-like_dom"/>
</dbReference>
<dbReference type="EMBL" id="MH834602">
    <property type="protein sequence ID" value="AYN55889.1"/>
    <property type="molecule type" value="Genomic_DNA"/>
</dbReference>
<dbReference type="InterPro" id="IPR037053">
    <property type="entry name" value="Phage_tail_collar_dom_sf"/>
</dbReference>
<dbReference type="Gene3D" id="3.90.1340.10">
    <property type="entry name" value="Phage tail collar domain"/>
    <property type="match status" value="1"/>
</dbReference>
<evidence type="ECO:0000313" key="4">
    <source>
        <dbReference type="Proteomes" id="UP000279098"/>
    </source>
</evidence>
<dbReference type="SUPFAM" id="SSF88874">
    <property type="entry name" value="Receptor-binding domain of short tail fibre protein gp12"/>
    <property type="match status" value="1"/>
</dbReference>
<dbReference type="Pfam" id="PF14594">
    <property type="entry name" value="Sipho_Gp37"/>
    <property type="match status" value="1"/>
</dbReference>